<dbReference type="Gene3D" id="1.10.1040.10">
    <property type="entry name" value="N-(1-d-carboxylethyl)-l-norvaline Dehydrogenase, domain 2"/>
    <property type="match status" value="1"/>
</dbReference>
<dbReference type="UniPathway" id="UPA00028">
    <property type="reaction ID" value="UER00004"/>
</dbReference>
<protein>
    <recommendedName>
        <fullName evidence="4">2-dehydropantoate 2-reductase</fullName>
        <ecNumber evidence="4">1.1.1.169</ecNumber>
    </recommendedName>
    <alternativeName>
        <fullName evidence="4">Ketopantoate reductase</fullName>
    </alternativeName>
</protein>
<dbReference type="PANTHER" id="PTHR21708:SF26">
    <property type="entry name" value="2-DEHYDROPANTOATE 2-REDUCTASE"/>
    <property type="match status" value="1"/>
</dbReference>
<feature type="domain" description="Ketopantoate reductase N-terminal" evidence="5">
    <location>
        <begin position="3"/>
        <end position="151"/>
    </location>
</feature>
<dbReference type="GO" id="GO:0008677">
    <property type="term" value="F:2-dehydropantoate 2-reductase activity"/>
    <property type="evidence" value="ECO:0007669"/>
    <property type="project" value="UniProtKB-EC"/>
</dbReference>
<keyword evidence="8" id="KW-1185">Reference proteome</keyword>
<dbReference type="EC" id="1.1.1.169" evidence="4"/>
<organism evidence="7 8">
    <name type="scientific">Gracilibacillus halotolerans</name>
    <dbReference type="NCBI Taxonomy" id="74386"/>
    <lineage>
        <taxon>Bacteria</taxon>
        <taxon>Bacillati</taxon>
        <taxon>Bacillota</taxon>
        <taxon>Bacilli</taxon>
        <taxon>Bacillales</taxon>
        <taxon>Bacillaceae</taxon>
        <taxon>Gracilibacillus</taxon>
    </lineage>
</organism>
<dbReference type="GO" id="GO:0005737">
    <property type="term" value="C:cytoplasm"/>
    <property type="evidence" value="ECO:0007669"/>
    <property type="project" value="TreeGrafter"/>
</dbReference>
<evidence type="ECO:0000256" key="1">
    <source>
        <dbReference type="ARBA" id="ARBA00007870"/>
    </source>
</evidence>
<keyword evidence="2 4" id="KW-0521">NADP</keyword>
<evidence type="ECO:0000256" key="3">
    <source>
        <dbReference type="ARBA" id="ARBA00023002"/>
    </source>
</evidence>
<keyword evidence="3 4" id="KW-0560">Oxidoreductase</keyword>
<dbReference type="FunFam" id="1.10.1040.10:FF:000017">
    <property type="entry name" value="2-dehydropantoate 2-reductase"/>
    <property type="match status" value="1"/>
</dbReference>
<evidence type="ECO:0000313" key="7">
    <source>
        <dbReference type="EMBL" id="MBB6513730.1"/>
    </source>
</evidence>
<evidence type="ECO:0000259" key="5">
    <source>
        <dbReference type="Pfam" id="PF02558"/>
    </source>
</evidence>
<gene>
    <name evidence="7" type="ORF">GGQ92_002546</name>
</gene>
<dbReference type="InterPro" id="IPR013332">
    <property type="entry name" value="KPR_N"/>
</dbReference>
<dbReference type="Gene3D" id="3.40.50.720">
    <property type="entry name" value="NAD(P)-binding Rossmann-like Domain"/>
    <property type="match status" value="1"/>
</dbReference>
<dbReference type="RefSeq" id="WP_184249447.1">
    <property type="nucleotide sequence ID" value="NZ_BAAACU010000056.1"/>
</dbReference>
<dbReference type="InterPro" id="IPR036291">
    <property type="entry name" value="NAD(P)-bd_dom_sf"/>
</dbReference>
<comment type="catalytic activity">
    <reaction evidence="4">
        <text>(R)-pantoate + NADP(+) = 2-dehydropantoate + NADPH + H(+)</text>
        <dbReference type="Rhea" id="RHEA:16233"/>
        <dbReference type="ChEBI" id="CHEBI:11561"/>
        <dbReference type="ChEBI" id="CHEBI:15378"/>
        <dbReference type="ChEBI" id="CHEBI:15980"/>
        <dbReference type="ChEBI" id="CHEBI:57783"/>
        <dbReference type="ChEBI" id="CHEBI:58349"/>
        <dbReference type="EC" id="1.1.1.169"/>
    </reaction>
</comment>
<dbReference type="FunFam" id="3.40.50.720:FF:000307">
    <property type="entry name" value="2-dehydropantoate 2-reductase"/>
    <property type="match status" value="1"/>
</dbReference>
<dbReference type="Pfam" id="PF08546">
    <property type="entry name" value="ApbA_C"/>
    <property type="match status" value="1"/>
</dbReference>
<feature type="domain" description="Ketopantoate reductase C-terminal" evidence="6">
    <location>
        <begin position="180"/>
        <end position="301"/>
    </location>
</feature>
<evidence type="ECO:0000259" key="6">
    <source>
        <dbReference type="Pfam" id="PF08546"/>
    </source>
</evidence>
<dbReference type="InterPro" id="IPR003710">
    <property type="entry name" value="ApbA"/>
</dbReference>
<dbReference type="EMBL" id="JACHON010000016">
    <property type="protein sequence ID" value="MBB6513730.1"/>
    <property type="molecule type" value="Genomic_DNA"/>
</dbReference>
<dbReference type="InterPro" id="IPR008927">
    <property type="entry name" value="6-PGluconate_DH-like_C_sf"/>
</dbReference>
<comment type="function">
    <text evidence="4">Catalyzes the NADPH-dependent reduction of ketopantoate into pantoic acid.</text>
</comment>
<comment type="similarity">
    <text evidence="1 4">Belongs to the ketopantoate reductase family.</text>
</comment>
<dbReference type="Pfam" id="PF02558">
    <property type="entry name" value="ApbA"/>
    <property type="match status" value="1"/>
</dbReference>
<evidence type="ECO:0000313" key="8">
    <source>
        <dbReference type="Proteomes" id="UP000572212"/>
    </source>
</evidence>
<name>A0A841RHS0_9BACI</name>
<comment type="caution">
    <text evidence="7">The sequence shown here is derived from an EMBL/GenBank/DDBJ whole genome shotgun (WGS) entry which is preliminary data.</text>
</comment>
<evidence type="ECO:0000256" key="2">
    <source>
        <dbReference type="ARBA" id="ARBA00022857"/>
    </source>
</evidence>
<sequence length="305" mass="33913">MKIVIVGAGAVGGYFGTRLHEAGANVTFLVRERRAKQLKHNGLHIESVKGNTTWEQPSYITNPKEINNVDLVILATKGYHLEDSIENWIGLIGDQTFLLPLLNGVRHYHVLTKLVGQEKVIGGLANIVATLNDIGHIVHTSKVDLMTFGALHKRQEQICQHLAEWTSKANMQFTHTDTVTEAIWNKYMFITAFSGVTTASDVTTGPIRQEQATKGIFIQLLQEMKSIANAEGVSLTDEHIDRAWETMEVLPKDSTSSMHQDFRKGLPIELDHLQGYALDLANKHQLEVPVLQTIYGIIKAKSSDA</sequence>
<reference evidence="7 8" key="1">
    <citation type="submission" date="2020-08" db="EMBL/GenBank/DDBJ databases">
        <title>Genomic Encyclopedia of Type Strains, Phase IV (KMG-IV): sequencing the most valuable type-strain genomes for metagenomic binning, comparative biology and taxonomic classification.</title>
        <authorList>
            <person name="Goeker M."/>
        </authorList>
    </citation>
    <scope>NUCLEOTIDE SEQUENCE [LARGE SCALE GENOMIC DNA]</scope>
    <source>
        <strain evidence="7 8">DSM 11805</strain>
    </source>
</reference>
<dbReference type="InterPro" id="IPR013752">
    <property type="entry name" value="KPA_reductase"/>
</dbReference>
<keyword evidence="4" id="KW-0566">Pantothenate biosynthesis</keyword>
<dbReference type="AlphaFoldDB" id="A0A841RHS0"/>
<accession>A0A841RHS0</accession>
<dbReference type="PANTHER" id="PTHR21708">
    <property type="entry name" value="PROBABLE 2-DEHYDROPANTOATE 2-REDUCTASE"/>
    <property type="match status" value="1"/>
</dbReference>
<dbReference type="InterPro" id="IPR013328">
    <property type="entry name" value="6PGD_dom2"/>
</dbReference>
<evidence type="ECO:0000256" key="4">
    <source>
        <dbReference type="RuleBase" id="RU362068"/>
    </source>
</evidence>
<proteinExistence type="inferred from homology"/>
<dbReference type="GO" id="GO:0015940">
    <property type="term" value="P:pantothenate biosynthetic process"/>
    <property type="evidence" value="ECO:0007669"/>
    <property type="project" value="UniProtKB-UniPathway"/>
</dbReference>
<dbReference type="InterPro" id="IPR051402">
    <property type="entry name" value="KPR-Related"/>
</dbReference>
<dbReference type="SUPFAM" id="SSF51735">
    <property type="entry name" value="NAD(P)-binding Rossmann-fold domains"/>
    <property type="match status" value="1"/>
</dbReference>
<dbReference type="Proteomes" id="UP000572212">
    <property type="component" value="Unassembled WGS sequence"/>
</dbReference>
<dbReference type="NCBIfam" id="TIGR00745">
    <property type="entry name" value="apbA_panE"/>
    <property type="match status" value="1"/>
</dbReference>
<comment type="pathway">
    <text evidence="4">Cofactor biosynthesis; (R)-pantothenate biosynthesis; (R)-pantoate from 3-methyl-2-oxobutanoate: step 2/2.</text>
</comment>
<dbReference type="SUPFAM" id="SSF48179">
    <property type="entry name" value="6-phosphogluconate dehydrogenase C-terminal domain-like"/>
    <property type="match status" value="1"/>
</dbReference>